<evidence type="ECO:0000259" key="2">
    <source>
        <dbReference type="Pfam" id="PF13946"/>
    </source>
</evidence>
<keyword evidence="1" id="KW-0732">Signal</keyword>
<keyword evidence="4" id="KW-1185">Reference proteome</keyword>
<proteinExistence type="predicted"/>
<accession>A0A062Y033</accession>
<dbReference type="InterPro" id="IPR038255">
    <property type="entry name" value="PBS_linker_sf"/>
</dbReference>
<evidence type="ECO:0000313" key="4">
    <source>
        <dbReference type="Proteomes" id="UP000027284"/>
    </source>
</evidence>
<gene>
    <name evidence="3" type="ORF">EG19_00050</name>
</gene>
<dbReference type="Gene3D" id="1.10.3130.20">
    <property type="entry name" value="Phycobilisome linker domain"/>
    <property type="match status" value="1"/>
</dbReference>
<protein>
    <recommendedName>
        <fullName evidence="2">DUF4214 domain-containing protein</fullName>
    </recommendedName>
</protein>
<reference evidence="3 4" key="1">
    <citation type="submission" date="2014-04" db="EMBL/GenBank/DDBJ databases">
        <title>The Genome Sequence of Thermoanaerobaculum aquaticum MP-01, The First Cultivated Group 23 Acidobacterium.</title>
        <authorList>
            <person name="Stamps B.W."/>
            <person name="Losey N.A."/>
            <person name="Lawson P.A."/>
            <person name="Stevenson B.S."/>
        </authorList>
    </citation>
    <scope>NUCLEOTIDE SEQUENCE [LARGE SCALE GENOMIC DNA]</scope>
    <source>
        <strain evidence="3 4">MP-01</strain>
    </source>
</reference>
<dbReference type="STRING" id="1312852.EG19_00050"/>
<dbReference type="Pfam" id="PF13946">
    <property type="entry name" value="DUF4214"/>
    <property type="match status" value="1"/>
</dbReference>
<dbReference type="OrthoDB" id="6142881at2"/>
<dbReference type="InterPro" id="IPR025282">
    <property type="entry name" value="DUF4214"/>
</dbReference>
<feature type="signal peptide" evidence="1">
    <location>
        <begin position="1"/>
        <end position="16"/>
    </location>
</feature>
<dbReference type="EMBL" id="JMFG01000001">
    <property type="protein sequence ID" value="KDA55049.1"/>
    <property type="molecule type" value="Genomic_DNA"/>
</dbReference>
<evidence type="ECO:0000313" key="3">
    <source>
        <dbReference type="EMBL" id="KDA55049.1"/>
    </source>
</evidence>
<dbReference type="Proteomes" id="UP000027284">
    <property type="component" value="Unassembled WGS sequence"/>
</dbReference>
<name>A0A062Y033_9BACT</name>
<evidence type="ECO:0000256" key="1">
    <source>
        <dbReference type="SAM" id="SignalP"/>
    </source>
</evidence>
<feature type="chain" id="PRO_5001616514" description="DUF4214 domain-containing protein" evidence="1">
    <location>
        <begin position="17"/>
        <end position="258"/>
    </location>
</feature>
<dbReference type="RefSeq" id="WP_038046103.1">
    <property type="nucleotide sequence ID" value="NZ_JMFG01000001.1"/>
</dbReference>
<sequence>MRALLPVALLVPAMLAAQSPQWSRPYVADARFWLQKAGERRGQPLIAGQTVELEAGQEATLTVEPQDQWGRPFPPELSGFFVDDPRSCQGLVTVESSSPTTFRLTAGTERGRCQLRLVAGGNLNLEWTFTLKVASVAHGGYTRGQAEYIATRLYRALLAREPDPEGFRAAVAEIQRNRLGSLLEGMLKSPEFKEKWRGKPPTQFLEQIYQGLLGRPPDSEGVRRYLREVERGHLKGVLADIIHSEEFEQGMLAAASGS</sequence>
<feature type="domain" description="DUF4214" evidence="2">
    <location>
        <begin position="185"/>
        <end position="249"/>
    </location>
</feature>
<organism evidence="3 4">
    <name type="scientific">Thermoanaerobaculum aquaticum</name>
    <dbReference type="NCBI Taxonomy" id="1312852"/>
    <lineage>
        <taxon>Bacteria</taxon>
        <taxon>Pseudomonadati</taxon>
        <taxon>Acidobacteriota</taxon>
        <taxon>Thermoanaerobaculia</taxon>
        <taxon>Thermoanaerobaculales</taxon>
        <taxon>Thermoanaerobaculaceae</taxon>
        <taxon>Thermoanaerobaculum</taxon>
    </lineage>
</organism>
<comment type="caution">
    <text evidence="3">The sequence shown here is derived from an EMBL/GenBank/DDBJ whole genome shotgun (WGS) entry which is preliminary data.</text>
</comment>
<dbReference type="AlphaFoldDB" id="A0A062Y033"/>